<reference evidence="2 3" key="1">
    <citation type="journal article" date="2024" name="Commun. Biol.">
        <title>Comparative genomic analysis of thermophilic fungi reveals convergent evolutionary adaptations and gene losses.</title>
        <authorList>
            <person name="Steindorff A.S."/>
            <person name="Aguilar-Pontes M.V."/>
            <person name="Robinson A.J."/>
            <person name="Andreopoulos B."/>
            <person name="LaButti K."/>
            <person name="Kuo A."/>
            <person name="Mondo S."/>
            <person name="Riley R."/>
            <person name="Otillar R."/>
            <person name="Haridas S."/>
            <person name="Lipzen A."/>
            <person name="Grimwood J."/>
            <person name="Schmutz J."/>
            <person name="Clum A."/>
            <person name="Reid I.D."/>
            <person name="Moisan M.C."/>
            <person name="Butler G."/>
            <person name="Nguyen T.T.M."/>
            <person name="Dewar K."/>
            <person name="Conant G."/>
            <person name="Drula E."/>
            <person name="Henrissat B."/>
            <person name="Hansel C."/>
            <person name="Singer S."/>
            <person name="Hutchinson M.I."/>
            <person name="de Vries R.P."/>
            <person name="Natvig D.O."/>
            <person name="Powell A.J."/>
            <person name="Tsang A."/>
            <person name="Grigoriev I.V."/>
        </authorList>
    </citation>
    <scope>NUCLEOTIDE SEQUENCE [LARGE SCALE GENOMIC DNA]</scope>
    <source>
        <strain evidence="2 3">ATCC 24622</strain>
    </source>
</reference>
<protein>
    <recommendedName>
        <fullName evidence="4">Protein CMS1</fullName>
    </recommendedName>
</protein>
<evidence type="ECO:0000313" key="2">
    <source>
        <dbReference type="EMBL" id="KAL1875136.1"/>
    </source>
</evidence>
<sequence length="250" mass="28054">MSSDEEKNSKKRPAEDNTGVKKKKKRKRVHLEDPDLDAEAGVNRAFERMDSQLLADHLARKTTRFGTDLSTVELSDLHISANAIKGTTSWGKPRTMENLPEFLESFVNDPKQLSEAPKENGAPHTIVVTGAGIRAADLVRSLRKFQKKGTLVAKLFAKHIKLEEAVAFLNKTRTGIAVGTPARLMQLLDNGALSVEHLKRIIVDASHIDVKKRGVMDSKDTMIPLATWLTRKEFRERYTDPDNPLDLIFY</sequence>
<proteinExistence type="predicted"/>
<evidence type="ECO:0008006" key="4">
    <source>
        <dbReference type="Google" id="ProtNLM"/>
    </source>
</evidence>
<evidence type="ECO:0000256" key="1">
    <source>
        <dbReference type="SAM" id="MobiDB-lite"/>
    </source>
</evidence>
<dbReference type="PANTHER" id="PTHR24030:SF0">
    <property type="entry name" value="PROTEIN CMSS1"/>
    <property type="match status" value="1"/>
</dbReference>
<gene>
    <name evidence="2" type="ORF">VTK73DRAFT_10273</name>
</gene>
<dbReference type="InterPro" id="IPR027417">
    <property type="entry name" value="P-loop_NTPase"/>
</dbReference>
<dbReference type="InterPro" id="IPR032704">
    <property type="entry name" value="Cms1"/>
</dbReference>
<dbReference type="EMBL" id="JAZHXJ010000096">
    <property type="protein sequence ID" value="KAL1875136.1"/>
    <property type="molecule type" value="Genomic_DNA"/>
</dbReference>
<feature type="region of interest" description="Disordered" evidence="1">
    <location>
        <begin position="1"/>
        <end position="35"/>
    </location>
</feature>
<feature type="compositionally biased region" description="Basic and acidic residues" evidence="1">
    <location>
        <begin position="1"/>
        <end position="19"/>
    </location>
</feature>
<keyword evidence="3" id="KW-1185">Reference proteome</keyword>
<comment type="caution">
    <text evidence="2">The sequence shown here is derived from an EMBL/GenBank/DDBJ whole genome shotgun (WGS) entry which is preliminary data.</text>
</comment>
<name>A0ABR3XGQ9_9PEZI</name>
<dbReference type="Pfam" id="PF14617">
    <property type="entry name" value="CMS1"/>
    <property type="match status" value="1"/>
</dbReference>
<dbReference type="Proteomes" id="UP001586593">
    <property type="component" value="Unassembled WGS sequence"/>
</dbReference>
<dbReference type="PANTHER" id="PTHR24030">
    <property type="entry name" value="PROTEIN CMSS1"/>
    <property type="match status" value="1"/>
</dbReference>
<dbReference type="Gene3D" id="3.40.50.300">
    <property type="entry name" value="P-loop containing nucleotide triphosphate hydrolases"/>
    <property type="match status" value="1"/>
</dbReference>
<organism evidence="2 3">
    <name type="scientific">Phialemonium thermophilum</name>
    <dbReference type="NCBI Taxonomy" id="223376"/>
    <lineage>
        <taxon>Eukaryota</taxon>
        <taxon>Fungi</taxon>
        <taxon>Dikarya</taxon>
        <taxon>Ascomycota</taxon>
        <taxon>Pezizomycotina</taxon>
        <taxon>Sordariomycetes</taxon>
        <taxon>Sordariomycetidae</taxon>
        <taxon>Cephalothecales</taxon>
        <taxon>Cephalothecaceae</taxon>
        <taxon>Phialemonium</taxon>
    </lineage>
</organism>
<accession>A0ABR3XGQ9</accession>
<feature type="compositionally biased region" description="Basic residues" evidence="1">
    <location>
        <begin position="20"/>
        <end position="29"/>
    </location>
</feature>
<evidence type="ECO:0000313" key="3">
    <source>
        <dbReference type="Proteomes" id="UP001586593"/>
    </source>
</evidence>
<dbReference type="SUPFAM" id="SSF52540">
    <property type="entry name" value="P-loop containing nucleoside triphosphate hydrolases"/>
    <property type="match status" value="1"/>
</dbReference>